<gene>
    <name evidence="2" type="ORF">AC244_32660</name>
</gene>
<dbReference type="SUPFAM" id="SSF51905">
    <property type="entry name" value="FAD/NAD(P)-binding domain"/>
    <property type="match status" value="1"/>
</dbReference>
<keyword evidence="1" id="KW-0560">Oxidoreductase</keyword>
<dbReference type="AlphaFoldDB" id="A0A0L8BEJ1"/>
<evidence type="ECO:0000313" key="2">
    <source>
        <dbReference type="EMBL" id="KOF12984.1"/>
    </source>
</evidence>
<dbReference type="InterPro" id="IPR036188">
    <property type="entry name" value="FAD/NAD-bd_sf"/>
</dbReference>
<dbReference type="RefSeq" id="WP_053252965.1">
    <property type="nucleotide sequence ID" value="NZ_LGAP01000044.1"/>
</dbReference>
<name>A0A0L8BEJ1_ENSAD</name>
<dbReference type="GO" id="GO:0004497">
    <property type="term" value="F:monooxygenase activity"/>
    <property type="evidence" value="ECO:0007669"/>
    <property type="project" value="TreeGrafter"/>
</dbReference>
<dbReference type="Gene3D" id="3.50.50.60">
    <property type="entry name" value="FAD/NAD(P)-binding domain"/>
    <property type="match status" value="2"/>
</dbReference>
<sequence length="407" mass="44740">MGETVETVVVGGGQAGLALSFHLKRLRREHLIFERARIAERWRSERWDSLMFQFPNWSINLPGFAYPAADPDGFSSKGDVVGFIGDYAKAIEAPVRQGVEVRSIQQDETSERFLVTTGDGAVRAVNVVLAIGPYHAPVVPDFCRFIPTRIFQIHSRDYKSPKHLPAGAALVVGCGASGLQIAEELNANGRRTYLSVGRHQRTPRRYGGRDVYWWLDVLGILHQPAGETRNRRFSPHVTGVGGGHDIHLRKFAADGMVLAGKLRGASDNKLFFAQDLQGNLDLAEACCSELTNMMWDYAQANGLSLTAEDPPEAMMSSMPELANPIGELDMAGAGITSIIWCTGFRYDFGIVKPRVLDELGRPVHTRGVTRCAGFYFLGLRDMYTMRSSHLSGVGDDAAHIARHIGGE</sequence>
<evidence type="ECO:0000256" key="1">
    <source>
        <dbReference type="ARBA" id="ARBA00023002"/>
    </source>
</evidence>
<dbReference type="Proteomes" id="UP000037425">
    <property type="component" value="Unassembled WGS sequence"/>
</dbReference>
<reference evidence="3" key="1">
    <citation type="submission" date="2015-07" db="EMBL/GenBank/DDBJ databases">
        <title>Whole genome sequence of an Ensifer adhaerens strain isolated from a cave pool in the Wind Cave National Park.</title>
        <authorList>
            <person name="Eng W.W.H."/>
            <person name="Gan H.M."/>
            <person name="Barton H.A."/>
            <person name="Savka M.A."/>
        </authorList>
    </citation>
    <scope>NUCLEOTIDE SEQUENCE [LARGE SCALE GENOMIC DNA]</scope>
    <source>
        <strain evidence="3">SD006</strain>
    </source>
</reference>
<comment type="caution">
    <text evidence="2">The sequence shown here is derived from an EMBL/GenBank/DDBJ whole genome shotgun (WGS) entry which is preliminary data.</text>
</comment>
<dbReference type="GO" id="GO:0050660">
    <property type="term" value="F:flavin adenine dinucleotide binding"/>
    <property type="evidence" value="ECO:0007669"/>
    <property type="project" value="TreeGrafter"/>
</dbReference>
<dbReference type="Pfam" id="PF13738">
    <property type="entry name" value="Pyr_redox_3"/>
    <property type="match status" value="1"/>
</dbReference>
<dbReference type="InterPro" id="IPR050982">
    <property type="entry name" value="Auxin_biosynth/cation_transpt"/>
</dbReference>
<dbReference type="OrthoDB" id="9773233at2"/>
<evidence type="ECO:0000313" key="3">
    <source>
        <dbReference type="Proteomes" id="UP000037425"/>
    </source>
</evidence>
<protein>
    <recommendedName>
        <fullName evidence="4">Flavoprotein involved in K+ transport</fullName>
    </recommendedName>
</protein>
<dbReference type="PATRIC" id="fig|106592.7.peg.6006"/>
<dbReference type="EMBL" id="LGAP01000044">
    <property type="protein sequence ID" value="KOF12984.1"/>
    <property type="molecule type" value="Genomic_DNA"/>
</dbReference>
<dbReference type="PANTHER" id="PTHR43539">
    <property type="entry name" value="FLAVIN-BINDING MONOOXYGENASE-LIKE PROTEIN (AFU_ORTHOLOGUE AFUA_4G09220)"/>
    <property type="match status" value="1"/>
</dbReference>
<evidence type="ECO:0008006" key="4">
    <source>
        <dbReference type="Google" id="ProtNLM"/>
    </source>
</evidence>
<proteinExistence type="predicted"/>
<accession>A0A0L8BEJ1</accession>
<organism evidence="2 3">
    <name type="scientific">Ensifer adhaerens</name>
    <name type="common">Sinorhizobium morelense</name>
    <dbReference type="NCBI Taxonomy" id="106592"/>
    <lineage>
        <taxon>Bacteria</taxon>
        <taxon>Pseudomonadati</taxon>
        <taxon>Pseudomonadota</taxon>
        <taxon>Alphaproteobacteria</taxon>
        <taxon>Hyphomicrobiales</taxon>
        <taxon>Rhizobiaceae</taxon>
        <taxon>Sinorhizobium/Ensifer group</taxon>
        <taxon>Ensifer</taxon>
    </lineage>
</organism>
<dbReference type="PANTHER" id="PTHR43539:SF78">
    <property type="entry name" value="FLAVIN-CONTAINING MONOOXYGENASE"/>
    <property type="match status" value="1"/>
</dbReference>